<dbReference type="InterPro" id="IPR036322">
    <property type="entry name" value="WD40_repeat_dom_sf"/>
</dbReference>
<evidence type="ECO:0000313" key="6">
    <source>
        <dbReference type="Proteomes" id="UP000241462"/>
    </source>
</evidence>
<accession>A0A2T3AN93</accession>
<dbReference type="GO" id="GO:0005634">
    <property type="term" value="C:nucleus"/>
    <property type="evidence" value="ECO:0007669"/>
    <property type="project" value="UniProtKB-SubCell"/>
</dbReference>
<name>A0A2T3AN93_9PEZI</name>
<dbReference type="STRING" id="2025994.A0A2T3AN93"/>
<dbReference type="PANTHER" id="PTHR15052">
    <property type="entry name" value="RNA POLYMERASE III TRANSCRIPTION INITIATION FACTOR COMPLEX SUBUNIT"/>
    <property type="match status" value="1"/>
</dbReference>
<evidence type="ECO:0000256" key="2">
    <source>
        <dbReference type="ARBA" id="ARBA00023163"/>
    </source>
</evidence>
<dbReference type="OrthoDB" id="4703at2759"/>
<dbReference type="GO" id="GO:0006383">
    <property type="term" value="P:transcription by RNA polymerase III"/>
    <property type="evidence" value="ECO:0007669"/>
    <property type="project" value="TreeGrafter"/>
</dbReference>
<dbReference type="InParanoid" id="A0A2T3AN93"/>
<dbReference type="PANTHER" id="PTHR15052:SF2">
    <property type="entry name" value="GENERAL TRANSCRIPTION FACTOR 3C POLYPEPTIDE 2"/>
    <property type="match status" value="1"/>
</dbReference>
<evidence type="ECO:0000256" key="3">
    <source>
        <dbReference type="ARBA" id="ARBA00023242"/>
    </source>
</evidence>
<protein>
    <recommendedName>
        <fullName evidence="7">WD40-repeat-containing domain protein</fullName>
    </recommendedName>
</protein>
<evidence type="ECO:0000256" key="4">
    <source>
        <dbReference type="SAM" id="MobiDB-lite"/>
    </source>
</evidence>
<evidence type="ECO:0000313" key="5">
    <source>
        <dbReference type="EMBL" id="PSS05128.1"/>
    </source>
</evidence>
<gene>
    <name evidence="5" type="ORF">BD289DRAFT_358216</name>
</gene>
<dbReference type="SUPFAM" id="SSF50978">
    <property type="entry name" value="WD40 repeat-like"/>
    <property type="match status" value="1"/>
</dbReference>
<dbReference type="Proteomes" id="UP000241462">
    <property type="component" value="Unassembled WGS sequence"/>
</dbReference>
<dbReference type="InterPro" id="IPR052416">
    <property type="entry name" value="GTF3C_component"/>
</dbReference>
<dbReference type="EMBL" id="KZ678372">
    <property type="protein sequence ID" value="PSS05128.1"/>
    <property type="molecule type" value="Genomic_DNA"/>
</dbReference>
<feature type="region of interest" description="Disordered" evidence="4">
    <location>
        <begin position="549"/>
        <end position="575"/>
    </location>
</feature>
<evidence type="ECO:0000256" key="1">
    <source>
        <dbReference type="ARBA" id="ARBA00004123"/>
    </source>
</evidence>
<evidence type="ECO:0008006" key="7">
    <source>
        <dbReference type="Google" id="ProtNLM"/>
    </source>
</evidence>
<dbReference type="Gene3D" id="2.130.10.10">
    <property type="entry name" value="YVTN repeat-like/Quinoprotein amine dehydrogenase"/>
    <property type="match status" value="1"/>
</dbReference>
<dbReference type="GO" id="GO:0000127">
    <property type="term" value="C:transcription factor TFIIIC complex"/>
    <property type="evidence" value="ECO:0007669"/>
    <property type="project" value="TreeGrafter"/>
</dbReference>
<organism evidence="5 6">
    <name type="scientific">Coniella lustricola</name>
    <dbReference type="NCBI Taxonomy" id="2025994"/>
    <lineage>
        <taxon>Eukaryota</taxon>
        <taxon>Fungi</taxon>
        <taxon>Dikarya</taxon>
        <taxon>Ascomycota</taxon>
        <taxon>Pezizomycotina</taxon>
        <taxon>Sordariomycetes</taxon>
        <taxon>Sordariomycetidae</taxon>
        <taxon>Diaporthales</taxon>
        <taxon>Schizoparmaceae</taxon>
        <taxon>Coniella</taxon>
    </lineage>
</organism>
<reference evidence="5 6" key="1">
    <citation type="journal article" date="2018" name="Mycol. Prog.">
        <title>Coniella lustricola, a new species from submerged detritus.</title>
        <authorList>
            <person name="Raudabaugh D.B."/>
            <person name="Iturriaga T."/>
            <person name="Carver A."/>
            <person name="Mondo S."/>
            <person name="Pangilinan J."/>
            <person name="Lipzen A."/>
            <person name="He G."/>
            <person name="Amirebrahimi M."/>
            <person name="Grigoriev I.V."/>
            <person name="Miller A.N."/>
        </authorList>
    </citation>
    <scope>NUCLEOTIDE SEQUENCE [LARGE SCALE GENOMIC DNA]</scope>
    <source>
        <strain evidence="5 6">B22-T-1</strain>
    </source>
</reference>
<keyword evidence="2" id="KW-0804">Transcription</keyword>
<proteinExistence type="predicted"/>
<comment type="subcellular location">
    <subcellularLocation>
        <location evidence="1">Nucleus</location>
    </subcellularLocation>
</comment>
<keyword evidence="3" id="KW-0539">Nucleus</keyword>
<dbReference type="AlphaFoldDB" id="A0A2T3AN93"/>
<feature type="compositionally biased region" description="Basic residues" evidence="4">
    <location>
        <begin position="553"/>
        <end position="566"/>
    </location>
</feature>
<dbReference type="InterPro" id="IPR015943">
    <property type="entry name" value="WD40/YVTN_repeat-like_dom_sf"/>
</dbReference>
<keyword evidence="6" id="KW-1185">Reference proteome</keyword>
<sequence length="648" mass="72326">MLEKQAIHAIVKYPTDTRDTRLYEGPLRDWLRGLGLLKILYGPDPDHVQIAWGMLKKWFNHQILPNRGPGESGVMESPWLAEDYEDKQRHWSRSWYDRYRAARSRTQRLRKIRSEHIALFQPAMTELACLIGPFDRQQQLRTQYGIAQATLETGELWQAAEAAPEASSSRSSPKGWVLDAGGIPLAMEWAPLAGHAEQFLAVATIPFSDQDPKDADSIEPDPEEFKKGTLQVWSLPLHREEGIQAHLVQALSFDWGRPKRLQWCPVPLPDDSKLGLLAVLCGDGQVRILEVSKPLSAATSYDWVVSPAATLGITNEYAVHTTSFTWVNINRICLGHSDGSITLWSIHPLQLITRRPVHTSHIVDIASGFPSHPYHIATTPVGGCPTLTDLNLPSAETTFTLEPNSVNFQPNLLDWNDHLQGYVGLHPSPLPHNTVIGFTHVRHFVQSHMLMTTSSMPMCLATGRSHPFTLVGCADGSLWAFNPLRVLLKDRYDEVHKLKVLQHDFRPASAIKAQQQIRGAARILQGFRLEYNSNLSIDLVVARNKKAIPSNSKRPKPKITKRKKPVGHKDDGGIAPGDSGVLRVDEELLLIREAEKTKAVVHEPLTRVTVVAWNPNVEYGWWGAAAMGSGLIKVMDLGLHEWGVGDDA</sequence>